<proteinExistence type="predicted"/>
<reference evidence="2" key="1">
    <citation type="submission" date="2019-03" db="EMBL/GenBank/DDBJ databases">
        <authorList>
            <consortium name="Pathogen Informatics"/>
        </authorList>
    </citation>
    <scope>NUCLEOTIDE SEQUENCE</scope>
    <source>
        <strain evidence="2">5012STDY7626360</strain>
    </source>
</reference>
<accession>A0A486VSI4</accession>
<gene>
    <name evidence="2" type="ORF">SAMEA4873561_04530</name>
</gene>
<organism evidence="2">
    <name type="scientific">Klebsiella pneumoniae</name>
    <dbReference type="NCBI Taxonomy" id="573"/>
    <lineage>
        <taxon>Bacteria</taxon>
        <taxon>Pseudomonadati</taxon>
        <taxon>Pseudomonadota</taxon>
        <taxon>Gammaproteobacteria</taxon>
        <taxon>Enterobacterales</taxon>
        <taxon>Enterobacteriaceae</taxon>
        <taxon>Klebsiella/Raoultella group</taxon>
        <taxon>Klebsiella</taxon>
        <taxon>Klebsiella pneumoniae complex</taxon>
    </lineage>
</organism>
<protein>
    <submittedName>
        <fullName evidence="2">Uncharacterized protein</fullName>
    </submittedName>
</protein>
<evidence type="ECO:0000256" key="1">
    <source>
        <dbReference type="SAM" id="Phobius"/>
    </source>
</evidence>
<dbReference type="AlphaFoldDB" id="A0A486VSI4"/>
<keyword evidence="1" id="KW-1133">Transmembrane helix</keyword>
<feature type="transmembrane region" description="Helical" evidence="1">
    <location>
        <begin position="12"/>
        <end position="34"/>
    </location>
</feature>
<keyword evidence="1" id="KW-0472">Membrane</keyword>
<dbReference type="EMBL" id="CAAHDG010000014">
    <property type="protein sequence ID" value="VGM53126.1"/>
    <property type="molecule type" value="Genomic_DNA"/>
</dbReference>
<keyword evidence="1" id="KW-0812">Transmembrane</keyword>
<sequence>MNEQTNYRQFWRSLVICCVLCVLLFWIPMGYLSFRTASVVWEALWSLITTK</sequence>
<name>A0A486VSI4_KLEPN</name>
<evidence type="ECO:0000313" key="2">
    <source>
        <dbReference type="EMBL" id="VGM53126.1"/>
    </source>
</evidence>